<name>A0A0C9V467_9AGAM</name>
<dbReference type="Proteomes" id="UP000053820">
    <property type="component" value="Unassembled WGS sequence"/>
</dbReference>
<reference evidence="1 2" key="1">
    <citation type="submission" date="2014-04" db="EMBL/GenBank/DDBJ databases">
        <title>Evolutionary Origins and Diversification of the Mycorrhizal Mutualists.</title>
        <authorList>
            <consortium name="DOE Joint Genome Institute"/>
            <consortium name="Mycorrhizal Genomics Consortium"/>
            <person name="Kohler A."/>
            <person name="Kuo A."/>
            <person name="Nagy L.G."/>
            <person name="Floudas D."/>
            <person name="Copeland A."/>
            <person name="Barry K.W."/>
            <person name="Cichocki N."/>
            <person name="Veneault-Fourrey C."/>
            <person name="LaButti K."/>
            <person name="Lindquist E.A."/>
            <person name="Lipzen A."/>
            <person name="Lundell T."/>
            <person name="Morin E."/>
            <person name="Murat C."/>
            <person name="Riley R."/>
            <person name="Ohm R."/>
            <person name="Sun H."/>
            <person name="Tunlid A."/>
            <person name="Henrissat B."/>
            <person name="Grigoriev I.V."/>
            <person name="Hibbett D.S."/>
            <person name="Martin F."/>
        </authorList>
    </citation>
    <scope>NUCLEOTIDE SEQUENCE [LARGE SCALE GENOMIC DNA]</scope>
    <source>
        <strain evidence="1 2">MD-312</strain>
    </source>
</reference>
<evidence type="ECO:0000313" key="1">
    <source>
        <dbReference type="EMBL" id="KIJ60169.1"/>
    </source>
</evidence>
<evidence type="ECO:0000313" key="2">
    <source>
        <dbReference type="Proteomes" id="UP000053820"/>
    </source>
</evidence>
<protein>
    <submittedName>
        <fullName evidence="1">Uncharacterized protein</fullName>
    </submittedName>
</protein>
<dbReference type="OrthoDB" id="2906736at2759"/>
<gene>
    <name evidence="1" type="ORF">HYDPIDRAFT_170340</name>
</gene>
<proteinExistence type="predicted"/>
<dbReference type="EMBL" id="KN839875">
    <property type="protein sequence ID" value="KIJ60169.1"/>
    <property type="molecule type" value="Genomic_DNA"/>
</dbReference>
<accession>A0A0C9V467</accession>
<dbReference type="HOGENOM" id="CLU_121064_0_0_1"/>
<sequence>MSDNNTDSAPAQNLSVEKVDLSVDAALSFLLTHDPEEAEHCGFTLPLESSGRNIPHGQIVRDVDAFLSITNIGQNPLRQRIVVEGNMGTFRLVFEHTGGYSWDSTGSFPPRAVNREAGRIFLRGTNPEAGTQNTFWIQQFPSYSAHNTGGRVTIDFWTDTRITAVFKTNRDNFGAQGTGTWRRG</sequence>
<keyword evidence="2" id="KW-1185">Reference proteome</keyword>
<dbReference type="AlphaFoldDB" id="A0A0C9V467"/>
<organism evidence="1 2">
    <name type="scientific">Hydnomerulius pinastri MD-312</name>
    <dbReference type="NCBI Taxonomy" id="994086"/>
    <lineage>
        <taxon>Eukaryota</taxon>
        <taxon>Fungi</taxon>
        <taxon>Dikarya</taxon>
        <taxon>Basidiomycota</taxon>
        <taxon>Agaricomycotina</taxon>
        <taxon>Agaricomycetes</taxon>
        <taxon>Agaricomycetidae</taxon>
        <taxon>Boletales</taxon>
        <taxon>Boletales incertae sedis</taxon>
        <taxon>Leucogyrophana</taxon>
    </lineage>
</organism>